<name>A0A0A6UT17_ACTUT</name>
<evidence type="ECO:0000313" key="3">
    <source>
        <dbReference type="Proteomes" id="UP000054537"/>
    </source>
</evidence>
<evidence type="ECO:0000256" key="1">
    <source>
        <dbReference type="SAM" id="MobiDB-lite"/>
    </source>
</evidence>
<feature type="region of interest" description="Disordered" evidence="1">
    <location>
        <begin position="1"/>
        <end position="60"/>
    </location>
</feature>
<dbReference type="EMBL" id="JRTT01000010">
    <property type="protein sequence ID" value="KHD77619.1"/>
    <property type="molecule type" value="Genomic_DNA"/>
</dbReference>
<evidence type="ECO:0000313" key="2">
    <source>
        <dbReference type="EMBL" id="KHD77619.1"/>
    </source>
</evidence>
<comment type="caution">
    <text evidence="2">The sequence shown here is derived from an EMBL/GenBank/DDBJ whole genome shotgun (WGS) entry which is preliminary data.</text>
</comment>
<reference evidence="2 3" key="1">
    <citation type="submission" date="2014-10" db="EMBL/GenBank/DDBJ databases">
        <title>Draft genome sequence of Actinoplanes utahensis NRRL 12052.</title>
        <authorList>
            <person name="Velasco-Bucheli B."/>
            <person name="del Cerro C."/>
            <person name="Hormigo D."/>
            <person name="Garcia J.L."/>
            <person name="Acebal C."/>
            <person name="Arroyo M."/>
            <person name="de la Mata I."/>
        </authorList>
    </citation>
    <scope>NUCLEOTIDE SEQUENCE [LARGE SCALE GENOMIC DNA]</scope>
    <source>
        <strain evidence="2 3">NRRL 12052</strain>
    </source>
</reference>
<keyword evidence="3" id="KW-1185">Reference proteome</keyword>
<dbReference type="OrthoDB" id="3298189at2"/>
<proteinExistence type="predicted"/>
<feature type="compositionally biased region" description="Basic and acidic residues" evidence="1">
    <location>
        <begin position="51"/>
        <end position="60"/>
    </location>
</feature>
<sequence>MGEERKVHGEDAGSSTDQHVTGAEETEASPVDTEPTADTPAHGSGNAGIDVIREGRERLS</sequence>
<dbReference type="RefSeq" id="WP_043524174.1">
    <property type="nucleotide sequence ID" value="NZ_BAABKU010000015.1"/>
</dbReference>
<dbReference type="STRING" id="1869.MB27_10785"/>
<gene>
    <name evidence="2" type="ORF">MB27_10785</name>
</gene>
<dbReference type="Proteomes" id="UP000054537">
    <property type="component" value="Unassembled WGS sequence"/>
</dbReference>
<organism evidence="2 3">
    <name type="scientific">Actinoplanes utahensis</name>
    <dbReference type="NCBI Taxonomy" id="1869"/>
    <lineage>
        <taxon>Bacteria</taxon>
        <taxon>Bacillati</taxon>
        <taxon>Actinomycetota</taxon>
        <taxon>Actinomycetes</taxon>
        <taxon>Micromonosporales</taxon>
        <taxon>Micromonosporaceae</taxon>
        <taxon>Actinoplanes</taxon>
    </lineage>
</organism>
<accession>A0A0A6UT17</accession>
<dbReference type="AlphaFoldDB" id="A0A0A6UT17"/>
<feature type="compositionally biased region" description="Basic and acidic residues" evidence="1">
    <location>
        <begin position="1"/>
        <end position="11"/>
    </location>
</feature>
<protein>
    <submittedName>
        <fullName evidence="2">Uncharacterized protein</fullName>
    </submittedName>
</protein>